<gene>
    <name evidence="3" type="ORF">CVT23_04510</name>
</gene>
<dbReference type="AlphaFoldDB" id="A0A2M9G583"/>
<keyword evidence="4" id="KW-1185">Reference proteome</keyword>
<protein>
    <recommendedName>
        <fullName evidence="5">CoA transferase</fullName>
    </recommendedName>
</protein>
<dbReference type="InterPro" id="IPR003673">
    <property type="entry name" value="CoA-Trfase_fam_III"/>
</dbReference>
<dbReference type="InterPro" id="IPR023606">
    <property type="entry name" value="CoA-Trfase_III_dom_1_sf"/>
</dbReference>
<dbReference type="PANTHER" id="PTHR48207">
    <property type="entry name" value="SUCCINATE--HYDROXYMETHYLGLUTARATE COA-TRANSFERASE"/>
    <property type="match status" value="1"/>
</dbReference>
<dbReference type="SUPFAM" id="SSF89796">
    <property type="entry name" value="CoA-transferase family III (CaiB/BaiF)"/>
    <property type="match status" value="2"/>
</dbReference>
<evidence type="ECO:0000256" key="2">
    <source>
        <dbReference type="SAM" id="MobiDB-lite"/>
    </source>
</evidence>
<name>A0A2M9G583_9PROT</name>
<dbReference type="OrthoDB" id="7457784at2"/>
<dbReference type="InterPro" id="IPR044855">
    <property type="entry name" value="CoA-Trfase_III_dom3_sf"/>
</dbReference>
<keyword evidence="1" id="KW-0808">Transferase</keyword>
<dbReference type="Proteomes" id="UP000229498">
    <property type="component" value="Unassembled WGS sequence"/>
</dbReference>
<sequence>MGEEPHDVFRNHACGSRAMNAPLRGVRILELATGIAGRHAAQMLADSGAEVVKVQAPEVEAGSRLGGRLTVDPEGAIGAMLDRGKRSVALDLSSERGRAELAELAARADVVLEDLRPGALETLGLSWQSLHAANPRLVLTRISSFGQSGPWRDRPGGDSVVQALSGLMELTGDPHGPPMPCGTQIFEYFSALHGVIGVTAALEGRDATGFGQQVDISMLEVAASLLMHFIPEYRLTGHVRTRRGNRNPVSVPCNAYPCRDGKFIYIVAWSDPEFVKLCKAMGMPDVAADERFSRIEARKAHEAIVDGIITEWTSGLNLEEVERRLLDARLAIARIASIADVCANEQLRHRGHIVDVEYPGRGRFSVAGPAIRYSDMALPRAYRVPVPGADTDAVLGAWLDRSTDAAKPDGPDDRFRDSADDGAALAGGPLKGVRILDLTRYVAGPHGTQILADLGGDVVKVEPPGIGDGTRVVDRLLGEPDAMFASTLNRSKRSIVLDLRKAEGLEVLSALAAEANVLVENFRPGVLEDMGFGPERLQEINPQLSLVRISGFGQAGPWRDRGSYDPIAQALSGFMELTGDPEGPPTLTGTIIGDYLAAVHGAIGALMTLRSRRRNGERLCVDISMLDAATTFLMDAIPEYLGSGVSRSRCGIRNRVDGRLNMFPCRDGRFLHIGVLSELETARLFEAAGIGYSADTGTAMFDRLVGEWAAAIDAGQAERILVNAGLPVARVANIPDVSANEQLAARGQITQVAHPLQGLIPVGGPPVRLSKTPCRDSHRMSLLGEHSEAVLADWLGWSEAQCAALIDQGVCFRGKSGPD</sequence>
<dbReference type="Gene3D" id="3.30.1540.10">
    <property type="entry name" value="formyl-coa transferase, domain 3"/>
    <property type="match status" value="2"/>
</dbReference>
<comment type="caution">
    <text evidence="3">The sequence shown here is derived from an EMBL/GenBank/DDBJ whole genome shotgun (WGS) entry which is preliminary data.</text>
</comment>
<evidence type="ECO:0000313" key="4">
    <source>
        <dbReference type="Proteomes" id="UP000229498"/>
    </source>
</evidence>
<feature type="compositionally biased region" description="Basic and acidic residues" evidence="2">
    <location>
        <begin position="402"/>
        <end position="419"/>
    </location>
</feature>
<evidence type="ECO:0008006" key="5">
    <source>
        <dbReference type="Google" id="ProtNLM"/>
    </source>
</evidence>
<evidence type="ECO:0000256" key="1">
    <source>
        <dbReference type="ARBA" id="ARBA00022679"/>
    </source>
</evidence>
<evidence type="ECO:0000313" key="3">
    <source>
        <dbReference type="EMBL" id="PJK30877.1"/>
    </source>
</evidence>
<dbReference type="PANTHER" id="PTHR48207:SF3">
    <property type="entry name" value="SUCCINATE--HYDROXYMETHYLGLUTARATE COA-TRANSFERASE"/>
    <property type="match status" value="1"/>
</dbReference>
<organism evidence="3 4">
    <name type="scientific">Minwuia thermotolerans</name>
    <dbReference type="NCBI Taxonomy" id="2056226"/>
    <lineage>
        <taxon>Bacteria</taxon>
        <taxon>Pseudomonadati</taxon>
        <taxon>Pseudomonadota</taxon>
        <taxon>Alphaproteobacteria</taxon>
        <taxon>Minwuiales</taxon>
        <taxon>Minwuiaceae</taxon>
        <taxon>Minwuia</taxon>
    </lineage>
</organism>
<dbReference type="EMBL" id="PHIG01000013">
    <property type="protein sequence ID" value="PJK30877.1"/>
    <property type="molecule type" value="Genomic_DNA"/>
</dbReference>
<dbReference type="Pfam" id="PF02515">
    <property type="entry name" value="CoA_transf_3"/>
    <property type="match status" value="2"/>
</dbReference>
<dbReference type="InterPro" id="IPR050483">
    <property type="entry name" value="CoA-transferase_III_domain"/>
</dbReference>
<dbReference type="GO" id="GO:0008410">
    <property type="term" value="F:CoA-transferase activity"/>
    <property type="evidence" value="ECO:0007669"/>
    <property type="project" value="TreeGrafter"/>
</dbReference>
<feature type="region of interest" description="Disordered" evidence="2">
    <location>
        <begin position="402"/>
        <end position="421"/>
    </location>
</feature>
<reference evidence="3 4" key="1">
    <citation type="submission" date="2017-11" db="EMBL/GenBank/DDBJ databases">
        <title>Draft genome sequence of Rhizobiales bacterium SY3-13.</title>
        <authorList>
            <person name="Sun C."/>
        </authorList>
    </citation>
    <scope>NUCLEOTIDE SEQUENCE [LARGE SCALE GENOMIC DNA]</scope>
    <source>
        <strain evidence="3 4">SY3-13</strain>
    </source>
</reference>
<accession>A0A2M9G583</accession>
<proteinExistence type="predicted"/>
<dbReference type="Gene3D" id="3.40.50.10540">
    <property type="entry name" value="Crotonobetainyl-coa:carnitine coa-transferase, domain 1"/>
    <property type="match status" value="2"/>
</dbReference>